<name>A0AAD9DR38_9TELE</name>
<feature type="region of interest" description="Disordered" evidence="1">
    <location>
        <begin position="82"/>
        <end position="122"/>
    </location>
</feature>
<comment type="caution">
    <text evidence="2">The sequence shown here is derived from an EMBL/GenBank/DDBJ whole genome shotgun (WGS) entry which is preliminary data.</text>
</comment>
<feature type="region of interest" description="Disordered" evidence="1">
    <location>
        <begin position="1"/>
        <end position="30"/>
    </location>
</feature>
<dbReference type="Proteomes" id="UP001239994">
    <property type="component" value="Unassembled WGS sequence"/>
</dbReference>
<dbReference type="AlphaFoldDB" id="A0AAD9DR38"/>
<feature type="compositionally biased region" description="Basic and acidic residues" evidence="1">
    <location>
        <begin position="11"/>
        <end position="27"/>
    </location>
</feature>
<accession>A0AAD9DR38</accession>
<evidence type="ECO:0000313" key="3">
    <source>
        <dbReference type="Proteomes" id="UP001239994"/>
    </source>
</evidence>
<feature type="compositionally biased region" description="Polar residues" evidence="1">
    <location>
        <begin position="82"/>
        <end position="92"/>
    </location>
</feature>
<proteinExistence type="predicted"/>
<evidence type="ECO:0000313" key="2">
    <source>
        <dbReference type="EMBL" id="KAK1789619.1"/>
    </source>
</evidence>
<sequence length="122" mass="13763">MLKYGSGLDSVESHRPQLDYEHRHPEVDSAGSYDLNMDCYEGYVNYGDRGECSDVSLQSDFKSDNMEDLPMEVEEVLYGDSLTDSDIQSAVSKNDKPPPPKIPPKAPPRRYRCKKAISRDTS</sequence>
<organism evidence="2 3">
    <name type="scientific">Electrophorus voltai</name>
    <dbReference type="NCBI Taxonomy" id="2609070"/>
    <lineage>
        <taxon>Eukaryota</taxon>
        <taxon>Metazoa</taxon>
        <taxon>Chordata</taxon>
        <taxon>Craniata</taxon>
        <taxon>Vertebrata</taxon>
        <taxon>Euteleostomi</taxon>
        <taxon>Actinopterygii</taxon>
        <taxon>Neopterygii</taxon>
        <taxon>Teleostei</taxon>
        <taxon>Ostariophysi</taxon>
        <taxon>Gymnotiformes</taxon>
        <taxon>Gymnotoidei</taxon>
        <taxon>Gymnotidae</taxon>
        <taxon>Electrophorus</taxon>
    </lineage>
</organism>
<gene>
    <name evidence="2" type="ORF">P4O66_015522</name>
</gene>
<reference evidence="2" key="1">
    <citation type="submission" date="2023-03" db="EMBL/GenBank/DDBJ databases">
        <title>Electrophorus voltai genome.</title>
        <authorList>
            <person name="Bian C."/>
        </authorList>
    </citation>
    <scope>NUCLEOTIDE SEQUENCE</scope>
    <source>
        <strain evidence="2">CB-2022</strain>
        <tissue evidence="2">Muscle</tissue>
    </source>
</reference>
<protein>
    <submittedName>
        <fullName evidence="2">Uncharacterized protein</fullName>
    </submittedName>
</protein>
<keyword evidence="3" id="KW-1185">Reference proteome</keyword>
<dbReference type="EMBL" id="JAROKS010000022">
    <property type="protein sequence ID" value="KAK1789619.1"/>
    <property type="molecule type" value="Genomic_DNA"/>
</dbReference>
<feature type="compositionally biased region" description="Basic residues" evidence="1">
    <location>
        <begin position="107"/>
        <end position="116"/>
    </location>
</feature>
<evidence type="ECO:0000256" key="1">
    <source>
        <dbReference type="SAM" id="MobiDB-lite"/>
    </source>
</evidence>